<reference evidence="1 2" key="1">
    <citation type="submission" date="2019-03" db="EMBL/GenBank/DDBJ databases">
        <title>Efficiently degradation of phenoxyalkanoic acid herbicides by Cupriavidus oxalaticus strain X32.</title>
        <authorList>
            <person name="Sheng X."/>
        </authorList>
    </citation>
    <scope>NUCLEOTIDE SEQUENCE [LARGE SCALE GENOMIC DNA]</scope>
    <source>
        <strain evidence="1 2">X32</strain>
        <plasmid evidence="1 2">unnamed3</plasmid>
    </source>
</reference>
<organism evidence="1 2">
    <name type="scientific">Cupriavidus oxalaticus</name>
    <dbReference type="NCBI Taxonomy" id="96344"/>
    <lineage>
        <taxon>Bacteria</taxon>
        <taxon>Pseudomonadati</taxon>
        <taxon>Pseudomonadota</taxon>
        <taxon>Betaproteobacteria</taxon>
        <taxon>Burkholderiales</taxon>
        <taxon>Burkholderiaceae</taxon>
        <taxon>Cupriavidus</taxon>
    </lineage>
</organism>
<dbReference type="Proteomes" id="UP000295294">
    <property type="component" value="Plasmid unnamed3"/>
</dbReference>
<geneLocation type="plasmid" evidence="1">
    <name>unnamed3</name>
</geneLocation>
<gene>
    <name evidence="1" type="ORF">E0W60_34225</name>
</gene>
<dbReference type="KEGG" id="cox:E0W60_34225"/>
<proteinExistence type="predicted"/>
<dbReference type="EMBL" id="CP038638">
    <property type="protein sequence ID" value="QBY56118.1"/>
    <property type="molecule type" value="Genomic_DNA"/>
</dbReference>
<sequence length="69" mass="7854">MSTNTKHEEAITRVCSFDCLDRAYIERAARQLGSLRFMSPAEVMSTSSIWGEIVRHLQIDQALRLAQDV</sequence>
<accession>A0A4P7LKM5</accession>
<evidence type="ECO:0000313" key="1">
    <source>
        <dbReference type="EMBL" id="QBY56118.1"/>
    </source>
</evidence>
<dbReference type="RefSeq" id="WP_135707283.1">
    <property type="nucleotide sequence ID" value="NZ_CP038638.1"/>
</dbReference>
<dbReference type="AlphaFoldDB" id="A0A4P7LKM5"/>
<evidence type="ECO:0000313" key="2">
    <source>
        <dbReference type="Proteomes" id="UP000295294"/>
    </source>
</evidence>
<name>A0A4P7LKM5_9BURK</name>
<keyword evidence="1" id="KW-0614">Plasmid</keyword>
<protein>
    <submittedName>
        <fullName evidence="1">Uncharacterized protein</fullName>
    </submittedName>
</protein>